<accession>A0A2W5SV28</accession>
<comment type="caution">
    <text evidence="1">The sequence shown here is derived from an EMBL/GenBank/DDBJ whole genome shotgun (WGS) entry which is preliminary data.</text>
</comment>
<evidence type="ECO:0000313" key="2">
    <source>
        <dbReference type="Proteomes" id="UP000249061"/>
    </source>
</evidence>
<dbReference type="InterPro" id="IPR011101">
    <property type="entry name" value="DUF5131"/>
</dbReference>
<protein>
    <recommendedName>
        <fullName evidence="3">Phage Gp37/Gp68 family protein</fullName>
    </recommendedName>
</protein>
<name>A0A2W5SV28_9BACT</name>
<dbReference type="AlphaFoldDB" id="A0A2W5SV28"/>
<dbReference type="Proteomes" id="UP000249061">
    <property type="component" value="Unassembled WGS sequence"/>
</dbReference>
<dbReference type="EMBL" id="QFQP01000036">
    <property type="protein sequence ID" value="PZR06652.1"/>
    <property type="molecule type" value="Genomic_DNA"/>
</dbReference>
<gene>
    <name evidence="1" type="ORF">DI536_29485</name>
</gene>
<sequence length="261" mass="29635">MATATSIEWTETTWNPVRGCSRLSAGCQHCYAERMAHRFSGPGMPYEGLTRPSSVGPQWTGKIKLVHEALDEPLRWRASRLVFVNSMSDLFHEDVPVEFIKSVFATMTAASQHRFQVLTKRADRLAELAPQLHWPRNVWMGVSVESDKFTWRIDRLRSTNAHVKFLSLEPLLSALPDMNLENIDWAIVGGESGPSARPMEAAWVRDIKRQCAVAKVPFFFKQWGGVVKSRAGRLLDGREYNGMPEVGSERRGLQVRRQEAR</sequence>
<proteinExistence type="predicted"/>
<reference evidence="1 2" key="1">
    <citation type="submission" date="2017-08" db="EMBL/GenBank/DDBJ databases">
        <title>Infants hospitalized years apart are colonized by the same room-sourced microbial strains.</title>
        <authorList>
            <person name="Brooks B."/>
            <person name="Olm M.R."/>
            <person name="Firek B.A."/>
            <person name="Baker R."/>
            <person name="Thomas B.C."/>
            <person name="Morowitz M.J."/>
            <person name="Banfield J.F."/>
        </authorList>
    </citation>
    <scope>NUCLEOTIDE SEQUENCE [LARGE SCALE GENOMIC DNA]</scope>
    <source>
        <strain evidence="1">S2_003_000_R2_14</strain>
    </source>
</reference>
<evidence type="ECO:0000313" key="1">
    <source>
        <dbReference type="EMBL" id="PZR06652.1"/>
    </source>
</evidence>
<dbReference type="Pfam" id="PF07505">
    <property type="entry name" value="DUF5131"/>
    <property type="match status" value="1"/>
</dbReference>
<organism evidence="1 2">
    <name type="scientific">Archangium gephyra</name>
    <dbReference type="NCBI Taxonomy" id="48"/>
    <lineage>
        <taxon>Bacteria</taxon>
        <taxon>Pseudomonadati</taxon>
        <taxon>Myxococcota</taxon>
        <taxon>Myxococcia</taxon>
        <taxon>Myxococcales</taxon>
        <taxon>Cystobacterineae</taxon>
        <taxon>Archangiaceae</taxon>
        <taxon>Archangium</taxon>
    </lineage>
</organism>
<evidence type="ECO:0008006" key="3">
    <source>
        <dbReference type="Google" id="ProtNLM"/>
    </source>
</evidence>